<accession>A0ABD0YVZ3</accession>
<dbReference type="EMBL" id="JBFDAA010000001">
    <property type="protein sequence ID" value="KAL1140118.1"/>
    <property type="molecule type" value="Genomic_DNA"/>
</dbReference>
<feature type="region of interest" description="Disordered" evidence="1">
    <location>
        <begin position="322"/>
        <end position="341"/>
    </location>
</feature>
<protein>
    <submittedName>
        <fullName evidence="2">Uncharacterized protein</fullName>
    </submittedName>
</protein>
<gene>
    <name evidence="2" type="ORF">AAG570_000050</name>
</gene>
<evidence type="ECO:0000313" key="2">
    <source>
        <dbReference type="EMBL" id="KAL1140118.1"/>
    </source>
</evidence>
<feature type="compositionally biased region" description="Basic and acidic residues" evidence="1">
    <location>
        <begin position="416"/>
        <end position="426"/>
    </location>
</feature>
<sequence length="663" mass="74708">MASKGRNMFYQNKKQETTEIEGLELNDGVATSEFNRKRTGNGGIPTNVKDNRPTELTMDIGRKKFIWPPKSVINVSNGQVDGNTSDVNCSEKYSHDNGATLLQPIYSPTPSITNSVNKKVIGDRTVEAQKNIWQIKKAIMSNLLFEDPPFKRRKTNGAVKRHILNSKYSEILNIGAFQKKENSQQSQHNNFQRQVLWTVSEKHGVAPPTPKLTREGMENRVYAEDAMNSRKLGDLLILEGVKRGPTEIGGDARFKKMETRLGTRTSVSNQHVTDKNFPVLRGKRDVGGNSKTFLRKKEVEYSNRESSTFIDWLQSLKNEWQPRRSTRTGEGSVKGSLSGEGLGIEDEDILTNALSLKIKERQTSGLNDPTAIKRFTALQSGKDAGQSWNEIIGRGENQSSSHWESQISLYVQRSHENGNHSSDEYVGHLPDFETGPRNSGKVEDEPETDKEFMWDEAPFWKMRQVVESRTQKYHPHSTLDNLEKDNAFQREQIMRSTIKTIVGKKYPYIVIKGNTVSGYVGDLWNTLQEILQFRTELVIAVNTTEQKRALLEGKGSEMKLDGCTSIRVLNLVNLLFGLVMFSCYSGVLVSKLTVTGPTVYFPTIESIPEINTHSLCVSESSFGYVNFKAKDEDDIVHPQWAQVLNRDSSRDGQTLDPGPLQHA</sequence>
<reference evidence="2 3" key="1">
    <citation type="submission" date="2024-07" db="EMBL/GenBank/DDBJ databases">
        <title>Chromosome-level genome assembly of the water stick insect Ranatra chinensis (Heteroptera: Nepidae).</title>
        <authorList>
            <person name="Liu X."/>
        </authorList>
    </citation>
    <scope>NUCLEOTIDE SEQUENCE [LARGE SCALE GENOMIC DNA]</scope>
    <source>
        <strain evidence="2">Cailab_2021Rc</strain>
        <tissue evidence="2">Muscle</tissue>
    </source>
</reference>
<evidence type="ECO:0000313" key="3">
    <source>
        <dbReference type="Proteomes" id="UP001558652"/>
    </source>
</evidence>
<comment type="caution">
    <text evidence="2">The sequence shown here is derived from an EMBL/GenBank/DDBJ whole genome shotgun (WGS) entry which is preliminary data.</text>
</comment>
<proteinExistence type="predicted"/>
<dbReference type="Proteomes" id="UP001558652">
    <property type="component" value="Unassembled WGS sequence"/>
</dbReference>
<feature type="region of interest" description="Disordered" evidence="1">
    <location>
        <begin position="416"/>
        <end position="448"/>
    </location>
</feature>
<name>A0ABD0YVZ3_9HEMI</name>
<evidence type="ECO:0000256" key="1">
    <source>
        <dbReference type="SAM" id="MobiDB-lite"/>
    </source>
</evidence>
<keyword evidence="3" id="KW-1185">Reference proteome</keyword>
<organism evidence="2 3">
    <name type="scientific">Ranatra chinensis</name>
    <dbReference type="NCBI Taxonomy" id="642074"/>
    <lineage>
        <taxon>Eukaryota</taxon>
        <taxon>Metazoa</taxon>
        <taxon>Ecdysozoa</taxon>
        <taxon>Arthropoda</taxon>
        <taxon>Hexapoda</taxon>
        <taxon>Insecta</taxon>
        <taxon>Pterygota</taxon>
        <taxon>Neoptera</taxon>
        <taxon>Paraneoptera</taxon>
        <taxon>Hemiptera</taxon>
        <taxon>Heteroptera</taxon>
        <taxon>Panheteroptera</taxon>
        <taxon>Nepomorpha</taxon>
        <taxon>Nepidae</taxon>
        <taxon>Ranatrinae</taxon>
        <taxon>Ranatra</taxon>
    </lineage>
</organism>
<dbReference type="AlphaFoldDB" id="A0ABD0YVZ3"/>